<dbReference type="Proteomes" id="UP001440984">
    <property type="component" value="Unassembled WGS sequence"/>
</dbReference>
<evidence type="ECO:0000313" key="1">
    <source>
        <dbReference type="EMBL" id="MEQ0565808.1"/>
    </source>
</evidence>
<gene>
    <name evidence="1" type="ORF">ABJI51_42590</name>
</gene>
<organism evidence="1 2">
    <name type="scientific">Amycolatopsis melonis</name>
    <dbReference type="NCBI Taxonomy" id="3156488"/>
    <lineage>
        <taxon>Bacteria</taxon>
        <taxon>Bacillati</taxon>
        <taxon>Actinomycetota</taxon>
        <taxon>Actinomycetes</taxon>
        <taxon>Pseudonocardiales</taxon>
        <taxon>Pseudonocardiaceae</taxon>
        <taxon>Amycolatopsis</taxon>
    </lineage>
</organism>
<evidence type="ECO:0000313" key="2">
    <source>
        <dbReference type="Proteomes" id="UP001440984"/>
    </source>
</evidence>
<comment type="caution">
    <text evidence="1">The sequence shown here is derived from an EMBL/GenBank/DDBJ whole genome shotgun (WGS) entry which is preliminary data.</text>
</comment>
<dbReference type="RefSeq" id="WP_348956898.1">
    <property type="nucleotide sequence ID" value="NZ_JBDZYD010000023.1"/>
</dbReference>
<proteinExistence type="predicted"/>
<keyword evidence="2" id="KW-1185">Reference proteome</keyword>
<reference evidence="1 2" key="1">
    <citation type="submission" date="2024-05" db="EMBL/GenBank/DDBJ databases">
        <authorList>
            <person name="Zhao H."/>
            <person name="Xu Y."/>
            <person name="Lin S."/>
            <person name="Spain J.C."/>
            <person name="Zhou N.-Y."/>
        </authorList>
    </citation>
    <scope>NUCLEOTIDE SEQUENCE [LARGE SCALE GENOMIC DNA]</scope>
    <source>
        <strain evidence="1 2">NEAU-NG30</strain>
    </source>
</reference>
<accession>A0ABV0LWD9</accession>
<sequence length="148" mass="16296">MIEVRTFLRNPDGTFGQLSESSAPPKDPWYVEGAIELVVDGVEVCGQAQWDLVDQLWAYICTMLEEFRTQDRVSTNFPDMPVELVFERLPAGRVLVTCAGSEVRRAATGEGEFVRALSSAARSALEQLSALLPSNSAGYEDALRRLGK</sequence>
<name>A0ABV0LWD9_9PSEU</name>
<protein>
    <submittedName>
        <fullName evidence="1">Uncharacterized protein</fullName>
    </submittedName>
</protein>
<dbReference type="EMBL" id="JBDZYD010000023">
    <property type="protein sequence ID" value="MEQ0565808.1"/>
    <property type="molecule type" value="Genomic_DNA"/>
</dbReference>